<evidence type="ECO:0000313" key="1">
    <source>
        <dbReference type="EMBL" id="EMD40044.1"/>
    </source>
</evidence>
<dbReference type="EMBL" id="KB445793">
    <property type="protein sequence ID" value="EMD40044.1"/>
    <property type="molecule type" value="Genomic_DNA"/>
</dbReference>
<dbReference type="AlphaFoldDB" id="M2PTK9"/>
<organism evidence="1 2">
    <name type="scientific">Ceriporiopsis subvermispora (strain B)</name>
    <name type="common">White-rot fungus</name>
    <name type="synonym">Gelatoporia subvermispora</name>
    <dbReference type="NCBI Taxonomy" id="914234"/>
    <lineage>
        <taxon>Eukaryota</taxon>
        <taxon>Fungi</taxon>
        <taxon>Dikarya</taxon>
        <taxon>Basidiomycota</taxon>
        <taxon>Agaricomycotina</taxon>
        <taxon>Agaricomycetes</taxon>
        <taxon>Polyporales</taxon>
        <taxon>Gelatoporiaceae</taxon>
        <taxon>Gelatoporia</taxon>
    </lineage>
</organism>
<dbReference type="Proteomes" id="UP000016930">
    <property type="component" value="Unassembled WGS sequence"/>
</dbReference>
<keyword evidence="2" id="KW-1185">Reference proteome</keyword>
<protein>
    <submittedName>
        <fullName evidence="1">Uncharacterized protein</fullName>
    </submittedName>
</protein>
<name>M2PTK9_CERS8</name>
<proteinExistence type="predicted"/>
<evidence type="ECO:0000313" key="2">
    <source>
        <dbReference type="Proteomes" id="UP000016930"/>
    </source>
</evidence>
<accession>M2PTK9</accession>
<dbReference type="OrthoDB" id="3267821at2759"/>
<dbReference type="HOGENOM" id="CLU_980050_0_0_1"/>
<gene>
    <name evidence="1" type="ORF">CERSUDRAFT_71849</name>
</gene>
<reference evidence="1 2" key="1">
    <citation type="journal article" date="2012" name="Proc. Natl. Acad. Sci. U.S.A.">
        <title>Comparative genomics of Ceriporiopsis subvermispora and Phanerochaete chrysosporium provide insight into selective ligninolysis.</title>
        <authorList>
            <person name="Fernandez-Fueyo E."/>
            <person name="Ruiz-Duenas F.J."/>
            <person name="Ferreira P."/>
            <person name="Floudas D."/>
            <person name="Hibbett D.S."/>
            <person name="Canessa P."/>
            <person name="Larrondo L.F."/>
            <person name="James T.Y."/>
            <person name="Seelenfreund D."/>
            <person name="Lobos S."/>
            <person name="Polanco R."/>
            <person name="Tello M."/>
            <person name="Honda Y."/>
            <person name="Watanabe T."/>
            <person name="Watanabe T."/>
            <person name="Ryu J.S."/>
            <person name="Kubicek C.P."/>
            <person name="Schmoll M."/>
            <person name="Gaskell J."/>
            <person name="Hammel K.E."/>
            <person name="St John F.J."/>
            <person name="Vanden Wymelenberg A."/>
            <person name="Sabat G."/>
            <person name="Splinter BonDurant S."/>
            <person name="Syed K."/>
            <person name="Yadav J.S."/>
            <person name="Doddapaneni H."/>
            <person name="Subramanian V."/>
            <person name="Lavin J.L."/>
            <person name="Oguiza J.A."/>
            <person name="Perez G."/>
            <person name="Pisabarro A.G."/>
            <person name="Ramirez L."/>
            <person name="Santoyo F."/>
            <person name="Master E."/>
            <person name="Coutinho P.M."/>
            <person name="Henrissat B."/>
            <person name="Lombard V."/>
            <person name="Magnuson J.K."/>
            <person name="Kuees U."/>
            <person name="Hori C."/>
            <person name="Igarashi K."/>
            <person name="Samejima M."/>
            <person name="Held B.W."/>
            <person name="Barry K.W."/>
            <person name="LaButti K.M."/>
            <person name="Lapidus A."/>
            <person name="Lindquist E.A."/>
            <person name="Lucas S.M."/>
            <person name="Riley R."/>
            <person name="Salamov A.A."/>
            <person name="Hoffmeister D."/>
            <person name="Schwenk D."/>
            <person name="Hadar Y."/>
            <person name="Yarden O."/>
            <person name="de Vries R.P."/>
            <person name="Wiebenga A."/>
            <person name="Stenlid J."/>
            <person name="Eastwood D."/>
            <person name="Grigoriev I.V."/>
            <person name="Berka R.M."/>
            <person name="Blanchette R.A."/>
            <person name="Kersten P."/>
            <person name="Martinez A.T."/>
            <person name="Vicuna R."/>
            <person name="Cullen D."/>
        </authorList>
    </citation>
    <scope>NUCLEOTIDE SEQUENCE [LARGE SCALE GENOMIC DNA]</scope>
    <source>
        <strain evidence="1 2">B</strain>
    </source>
</reference>
<sequence length="284" mass="32340">MQHLEAQANAKKLKTDTKEDLRKFIMASESEREVMRMALWLQIRDLLIAFTMVFESSWQIPPGVDKNLNKYAIRLLLSPNLAHYDNDLVVKILMGITERKLWGLSPTMRTDDDGKWDRFEARARELLGQRKSEIKKLVVGSVDPTARAHRKKSAGNKDWHIAELCQHLIGIGIKSVKTNLVVTKAMCVRIAFLRQVLSDHGNTANYWPDVDNELEKVRAREKDGKKRSKLFLAVLTADVQCYPGANMAAVEKARESMVQGEVAEIITNQDFSHLEPEQADDSEE</sequence>